<reference evidence="1" key="1">
    <citation type="submission" date="2021-08" db="EMBL/GenBank/DDBJ databases">
        <title>WGS assembly of Ceratopteris richardii.</title>
        <authorList>
            <person name="Marchant D.B."/>
            <person name="Chen G."/>
            <person name="Jenkins J."/>
            <person name="Shu S."/>
            <person name="Leebens-Mack J."/>
            <person name="Grimwood J."/>
            <person name="Schmutz J."/>
            <person name="Soltis P."/>
            <person name="Soltis D."/>
            <person name="Chen Z.-H."/>
        </authorList>
    </citation>
    <scope>NUCLEOTIDE SEQUENCE</scope>
    <source>
        <strain evidence="1">Whitten #5841</strain>
        <tissue evidence="1">Leaf</tissue>
    </source>
</reference>
<proteinExistence type="predicted"/>
<evidence type="ECO:0000313" key="2">
    <source>
        <dbReference type="Proteomes" id="UP000825935"/>
    </source>
</evidence>
<dbReference type="OrthoDB" id="6500128at2759"/>
<evidence type="ECO:0000313" key="1">
    <source>
        <dbReference type="EMBL" id="KAH7282900.1"/>
    </source>
</evidence>
<protein>
    <submittedName>
        <fullName evidence="1">Uncharacterized protein</fullName>
    </submittedName>
</protein>
<dbReference type="Proteomes" id="UP000825935">
    <property type="component" value="Chromosome 35"/>
</dbReference>
<dbReference type="AlphaFoldDB" id="A0A8T2QH04"/>
<gene>
    <name evidence="1" type="ORF">KP509_35G052100</name>
</gene>
<dbReference type="EMBL" id="CM035440">
    <property type="protein sequence ID" value="KAH7282900.1"/>
    <property type="molecule type" value="Genomic_DNA"/>
</dbReference>
<accession>A0A8T2QH04</accession>
<keyword evidence="2" id="KW-1185">Reference proteome</keyword>
<organism evidence="1 2">
    <name type="scientific">Ceratopteris richardii</name>
    <name type="common">Triangle waterfern</name>
    <dbReference type="NCBI Taxonomy" id="49495"/>
    <lineage>
        <taxon>Eukaryota</taxon>
        <taxon>Viridiplantae</taxon>
        <taxon>Streptophyta</taxon>
        <taxon>Embryophyta</taxon>
        <taxon>Tracheophyta</taxon>
        <taxon>Polypodiopsida</taxon>
        <taxon>Polypodiidae</taxon>
        <taxon>Polypodiales</taxon>
        <taxon>Pteridineae</taxon>
        <taxon>Pteridaceae</taxon>
        <taxon>Parkerioideae</taxon>
        <taxon>Ceratopteris</taxon>
    </lineage>
</organism>
<sequence length="119" mass="13074">MFPNLITQVANANVSLKRLQDLLLAEERALGANPPIVPGLPAISIKDGTFSWDKKAETPTLSNIKFGGTSGEVNCDCWCNRSRENFSCFYNFGGITPDCRHRNSAEGYCRLCSTSLLDI</sequence>
<comment type="caution">
    <text evidence="1">The sequence shown here is derived from an EMBL/GenBank/DDBJ whole genome shotgun (WGS) entry which is preliminary data.</text>
</comment>
<name>A0A8T2QH04_CERRI</name>